<organism evidence="3 4">
    <name type="scientific">Blautia stercoris</name>
    <dbReference type="NCBI Taxonomy" id="871664"/>
    <lineage>
        <taxon>Bacteria</taxon>
        <taxon>Bacillati</taxon>
        <taxon>Bacillota</taxon>
        <taxon>Clostridia</taxon>
        <taxon>Lachnospirales</taxon>
        <taxon>Lachnospiraceae</taxon>
        <taxon>Blautia</taxon>
    </lineage>
</organism>
<dbReference type="InterPro" id="IPR032379">
    <property type="entry name" value="DUF4874"/>
</dbReference>
<dbReference type="Proteomes" id="UP000661649">
    <property type="component" value="Unassembled WGS sequence"/>
</dbReference>
<evidence type="ECO:0000313" key="3">
    <source>
        <dbReference type="EMBL" id="MBC8627218.1"/>
    </source>
</evidence>
<dbReference type="EMBL" id="JACRTP010000001">
    <property type="protein sequence ID" value="MBC8627218.1"/>
    <property type="molecule type" value="Genomic_DNA"/>
</dbReference>
<reference evidence="3 4" key="1">
    <citation type="submission" date="2020-08" db="EMBL/GenBank/DDBJ databases">
        <title>Genome public.</title>
        <authorList>
            <person name="Liu C."/>
            <person name="Sun Q."/>
        </authorList>
    </citation>
    <scope>NUCLEOTIDE SEQUENCE [LARGE SCALE GENOMIC DNA]</scope>
    <source>
        <strain evidence="3 4">3_YM_SP_D4_24.mj</strain>
    </source>
</reference>
<evidence type="ECO:0000313" key="4">
    <source>
        <dbReference type="Proteomes" id="UP000661649"/>
    </source>
</evidence>
<dbReference type="Pfam" id="PF16173">
    <property type="entry name" value="DUF4874"/>
    <property type="match status" value="1"/>
</dbReference>
<proteinExistence type="predicted"/>
<name>A0ABR7P755_9FIRM</name>
<comment type="caution">
    <text evidence="3">The sequence shown here is derived from an EMBL/GenBank/DDBJ whole genome shotgun (WGS) entry which is preliminary data.</text>
</comment>
<feature type="domain" description="DUF4874" evidence="2">
    <location>
        <begin position="44"/>
        <end position="202"/>
    </location>
</feature>
<feature type="domain" description="DUF4832" evidence="1">
    <location>
        <begin position="228"/>
        <end position="449"/>
    </location>
</feature>
<protein>
    <submittedName>
        <fullName evidence="3">DUF4832 domain-containing protein</fullName>
    </submittedName>
</protein>
<keyword evidence="4" id="KW-1185">Reference proteome</keyword>
<dbReference type="RefSeq" id="WP_187558051.1">
    <property type="nucleotide sequence ID" value="NZ_JACRTP010000001.1"/>
</dbReference>
<evidence type="ECO:0000259" key="2">
    <source>
        <dbReference type="Pfam" id="PF16173"/>
    </source>
</evidence>
<dbReference type="Pfam" id="PF16116">
    <property type="entry name" value="DUF4832"/>
    <property type="match status" value="1"/>
</dbReference>
<dbReference type="InterPro" id="IPR032267">
    <property type="entry name" value="DUF4832"/>
</dbReference>
<gene>
    <name evidence="3" type="ORF">H8712_01005</name>
</gene>
<accession>A0ABR7P755</accession>
<evidence type="ECO:0000259" key="1">
    <source>
        <dbReference type="Pfam" id="PF16116"/>
    </source>
</evidence>
<sequence>MNLIQRFLIFLFGLLILVLILRCMRQSVTFTAEKFSESNEVLENPYQGYYHIIGYTLNDTDEAIASHADTYSDSLVLLEINLKNYKNTDISEHALSQLEQIFKDWSNTDTQILLRFLYDLDGIAKATEPDSLSTILTHIDQVSEIVNRYSDSVYLMQGIFIGNWGEMHGSEFMNDTSVHTLINHLNESIDSSIYLSVRTPAHWRMITNLYDVPKKFPAFQANGNLIARLGLYNDGMLGSVSDLGTYGDTKRKDATSPSYKGTREDELKFQNTLCQYVPNGGEVVSDNSYNDLPSAVESLTTMHVSYLNADYDNTVLDKWKNTTWNQNDAFYGCDGYTYIQAHLGYRYLVTKCTMKSSGFLNSQLNLSIGLQNTGFGNALKEFHATLKFKNTETGEISSVPIDYDLRKLKSTQKKTLSVSLPRKSLKSGSYQVFLSITDAQSEKQISLANTQGIQEEGLLLGRMEY</sequence>